<dbReference type="GO" id="GO:0004930">
    <property type="term" value="F:G protein-coupled receptor activity"/>
    <property type="evidence" value="ECO:0007669"/>
    <property type="project" value="UniProtKB-KW"/>
</dbReference>
<evidence type="ECO:0000256" key="5">
    <source>
        <dbReference type="ARBA" id="ARBA00023157"/>
    </source>
</evidence>
<keyword evidence="9" id="KW-1133">Transmembrane helix</keyword>
<keyword evidence="5" id="KW-1015">Disulfide bond</keyword>
<organism evidence="10 11">
    <name type="scientific">Hirundo rustica rustica</name>
    <dbReference type="NCBI Taxonomy" id="333673"/>
    <lineage>
        <taxon>Eukaryota</taxon>
        <taxon>Metazoa</taxon>
        <taxon>Chordata</taxon>
        <taxon>Craniata</taxon>
        <taxon>Vertebrata</taxon>
        <taxon>Euteleostomi</taxon>
        <taxon>Archelosauria</taxon>
        <taxon>Archosauria</taxon>
        <taxon>Dinosauria</taxon>
        <taxon>Saurischia</taxon>
        <taxon>Theropoda</taxon>
        <taxon>Coelurosauria</taxon>
        <taxon>Aves</taxon>
        <taxon>Neognathae</taxon>
        <taxon>Neoaves</taxon>
        <taxon>Telluraves</taxon>
        <taxon>Australaves</taxon>
        <taxon>Passeriformes</taxon>
        <taxon>Sylvioidea</taxon>
        <taxon>Hirundinidae</taxon>
        <taxon>Hirundo</taxon>
    </lineage>
</organism>
<dbReference type="EMBL" id="QRBI01000051">
    <property type="protein sequence ID" value="RMC22662.1"/>
    <property type="molecule type" value="Genomic_DNA"/>
</dbReference>
<feature type="transmembrane region" description="Helical" evidence="9">
    <location>
        <begin position="43"/>
        <end position="63"/>
    </location>
</feature>
<sequence>MAAPPTSFYPWDDAWNLTWNDTWGDLYEEPGAGAVPPGHRAVLALYAAVFLLGVAGNGAVLWVTAAELRRTVNGVWFSHLALADLLSWPGAALRGAAAGHRPPLALGRRGLQAAALAHRAGHVRRRAGADGHQRRPLRAGHAARVVPQPPHARAGLRRLRRRLGAGRAADRALLRLPRRAPRPLLGQGHLRHVLRRGAAANGRGAELATAAARGSSAASWCLSPSSRAATGAC</sequence>
<keyword evidence="11" id="KW-1185">Reference proteome</keyword>
<comment type="caution">
    <text evidence="10">The sequence shown here is derived from an EMBL/GenBank/DDBJ whole genome shotgun (WGS) entry which is preliminary data.</text>
</comment>
<dbReference type="AlphaFoldDB" id="A0A3M0LAN1"/>
<keyword evidence="9" id="KW-0812">Transmembrane</keyword>
<accession>A0A3M0LAN1</accession>
<dbReference type="GO" id="GO:0004878">
    <property type="term" value="F:complement component C5a receptor activity"/>
    <property type="evidence" value="ECO:0007669"/>
    <property type="project" value="TreeGrafter"/>
</dbReference>
<dbReference type="GO" id="GO:0006935">
    <property type="term" value="P:chemotaxis"/>
    <property type="evidence" value="ECO:0007669"/>
    <property type="project" value="UniProtKB-KW"/>
</dbReference>
<keyword evidence="7" id="KW-0807">Transducer</keyword>
<evidence type="ECO:0000256" key="3">
    <source>
        <dbReference type="ARBA" id="ARBA00022500"/>
    </source>
</evidence>
<dbReference type="GO" id="GO:0007200">
    <property type="term" value="P:phospholipase C-activating G protein-coupled receptor signaling pathway"/>
    <property type="evidence" value="ECO:0007669"/>
    <property type="project" value="TreeGrafter"/>
</dbReference>
<reference evidence="10 11" key="1">
    <citation type="submission" date="2018-07" db="EMBL/GenBank/DDBJ databases">
        <title>A high quality draft genome assembly of the barn swallow (H. rustica rustica).</title>
        <authorList>
            <person name="Formenti G."/>
            <person name="Chiara M."/>
            <person name="Poveda L."/>
            <person name="Francoijs K.-J."/>
            <person name="Bonisoli-Alquati A."/>
            <person name="Canova L."/>
            <person name="Gianfranceschi L."/>
            <person name="Horner D.S."/>
            <person name="Saino N."/>
        </authorList>
    </citation>
    <scope>NUCLEOTIDE SEQUENCE [LARGE SCALE GENOMIC DNA]</scope>
    <source>
        <strain evidence="10">Chelidonia</strain>
        <tissue evidence="10">Blood</tissue>
    </source>
</reference>
<evidence type="ECO:0000256" key="4">
    <source>
        <dbReference type="ARBA" id="ARBA00023040"/>
    </source>
</evidence>
<keyword evidence="4" id="KW-0297">G-protein coupled receptor</keyword>
<dbReference type="Gene3D" id="1.20.1070.10">
    <property type="entry name" value="Rhodopsin 7-helix transmembrane proteins"/>
    <property type="match status" value="1"/>
</dbReference>
<proteinExistence type="predicted"/>
<protein>
    <recommendedName>
        <fullName evidence="12">G-protein coupled receptors family 1 profile domain-containing protein</fullName>
    </recommendedName>
</protein>
<name>A0A3M0LAN1_HIRRU</name>
<gene>
    <name evidence="10" type="ORF">DUI87_00338</name>
</gene>
<evidence type="ECO:0000256" key="2">
    <source>
        <dbReference type="ARBA" id="ARBA00022475"/>
    </source>
</evidence>
<dbReference type="PANTHER" id="PTHR24225:SF29">
    <property type="entry name" value="C5A ANAPHYLATOXIN CHEMOTACTIC RECEPTOR 1"/>
    <property type="match status" value="1"/>
</dbReference>
<dbReference type="SUPFAM" id="SSF81321">
    <property type="entry name" value="Family A G protein-coupled receptor-like"/>
    <property type="match status" value="1"/>
</dbReference>
<evidence type="ECO:0000313" key="10">
    <source>
        <dbReference type="EMBL" id="RMC22662.1"/>
    </source>
</evidence>
<evidence type="ECO:0000256" key="7">
    <source>
        <dbReference type="ARBA" id="ARBA00023224"/>
    </source>
</evidence>
<dbReference type="Proteomes" id="UP000269221">
    <property type="component" value="Unassembled WGS sequence"/>
</dbReference>
<keyword evidence="3" id="KW-0145">Chemotaxis</keyword>
<dbReference type="GO" id="GO:0005886">
    <property type="term" value="C:plasma membrane"/>
    <property type="evidence" value="ECO:0007669"/>
    <property type="project" value="UniProtKB-SubCell"/>
</dbReference>
<dbReference type="GO" id="GO:0007204">
    <property type="term" value="P:positive regulation of cytosolic calcium ion concentration"/>
    <property type="evidence" value="ECO:0007669"/>
    <property type="project" value="TreeGrafter"/>
</dbReference>
<dbReference type="PANTHER" id="PTHR24225">
    <property type="entry name" value="CHEMOTACTIC RECEPTOR"/>
    <property type="match status" value="1"/>
</dbReference>
<keyword evidence="6" id="KW-0675">Receptor</keyword>
<evidence type="ECO:0000256" key="8">
    <source>
        <dbReference type="SAM" id="MobiDB-lite"/>
    </source>
</evidence>
<evidence type="ECO:0000313" key="11">
    <source>
        <dbReference type="Proteomes" id="UP000269221"/>
    </source>
</evidence>
<evidence type="ECO:0000256" key="1">
    <source>
        <dbReference type="ARBA" id="ARBA00004651"/>
    </source>
</evidence>
<keyword evidence="9" id="KW-0472">Membrane</keyword>
<evidence type="ECO:0008006" key="12">
    <source>
        <dbReference type="Google" id="ProtNLM"/>
    </source>
</evidence>
<comment type="subcellular location">
    <subcellularLocation>
        <location evidence="1">Cell membrane</location>
        <topology evidence="1">Multi-pass membrane protein</topology>
    </subcellularLocation>
</comment>
<dbReference type="GO" id="GO:0006954">
    <property type="term" value="P:inflammatory response"/>
    <property type="evidence" value="ECO:0007669"/>
    <property type="project" value="TreeGrafter"/>
</dbReference>
<keyword evidence="2" id="KW-1003">Cell membrane</keyword>
<evidence type="ECO:0000256" key="9">
    <source>
        <dbReference type="SAM" id="Phobius"/>
    </source>
</evidence>
<feature type="region of interest" description="Disordered" evidence="8">
    <location>
        <begin position="124"/>
        <end position="144"/>
    </location>
</feature>
<dbReference type="InterPro" id="IPR000826">
    <property type="entry name" value="Formyl_rcpt-rel"/>
</dbReference>
<evidence type="ECO:0000256" key="6">
    <source>
        <dbReference type="ARBA" id="ARBA00023170"/>
    </source>
</evidence>